<gene>
    <name evidence="1" type="ORF">H8E23_02410</name>
</gene>
<dbReference type="EMBL" id="JACNJH010000076">
    <property type="protein sequence ID" value="MBC8360238.1"/>
    <property type="molecule type" value="Genomic_DNA"/>
</dbReference>
<evidence type="ECO:0000313" key="1">
    <source>
        <dbReference type="EMBL" id="MBC8360238.1"/>
    </source>
</evidence>
<dbReference type="Proteomes" id="UP000603434">
    <property type="component" value="Unassembled WGS sequence"/>
</dbReference>
<comment type="caution">
    <text evidence="1">The sequence shown here is derived from an EMBL/GenBank/DDBJ whole genome shotgun (WGS) entry which is preliminary data.</text>
</comment>
<sequence length="188" mass="20677">MNPSVEKVEAALRATKGILDVKWIDQEIRKRVFDLEEEVRQEGLSGTGSYYNEGVANVLSREFVCVVLNNNEFRHATAPSLFWVAGGVVIGEEVTDAARLQELAADENVKVLRKNFVLYLDRIKATRGQAPVFVIGGLPFPEIEGVAGIRAVLSASPIGSADVYFKERFGWDLKAHDLGTILIGFNLA</sequence>
<reference evidence="1 2" key="1">
    <citation type="submission" date="2020-08" db="EMBL/GenBank/DDBJ databases">
        <title>Bridging the membrane lipid divide: bacteria of the FCB group superphylum have the potential to synthesize archaeal ether lipids.</title>
        <authorList>
            <person name="Villanueva L."/>
            <person name="Von Meijenfeldt F.A.B."/>
            <person name="Westbye A.B."/>
            <person name="Yadav S."/>
            <person name="Hopmans E.C."/>
            <person name="Dutilh B.E."/>
            <person name="Sinninghe Damste J.S."/>
        </authorList>
    </citation>
    <scope>NUCLEOTIDE SEQUENCE [LARGE SCALE GENOMIC DNA]</scope>
    <source>
        <strain evidence="1">NIOZ-UU30</strain>
    </source>
</reference>
<organism evidence="1 2">
    <name type="scientific">Candidatus Desulfatibia profunda</name>
    <dbReference type="NCBI Taxonomy" id="2841695"/>
    <lineage>
        <taxon>Bacteria</taxon>
        <taxon>Pseudomonadati</taxon>
        <taxon>Thermodesulfobacteriota</taxon>
        <taxon>Desulfobacteria</taxon>
        <taxon>Desulfobacterales</taxon>
        <taxon>Desulfobacterales incertae sedis</taxon>
        <taxon>Candidatus Desulfatibia</taxon>
    </lineage>
</organism>
<proteinExistence type="predicted"/>
<name>A0A8J6NT91_9BACT</name>
<accession>A0A8J6NT91</accession>
<protein>
    <submittedName>
        <fullName evidence="1">Uncharacterized protein</fullName>
    </submittedName>
</protein>
<dbReference type="AlphaFoldDB" id="A0A8J6NT91"/>
<evidence type="ECO:0000313" key="2">
    <source>
        <dbReference type="Proteomes" id="UP000603434"/>
    </source>
</evidence>